<feature type="region of interest" description="Disordered" evidence="1">
    <location>
        <begin position="334"/>
        <end position="355"/>
    </location>
</feature>
<evidence type="ECO:0000313" key="2">
    <source>
        <dbReference type="EMBL" id="KXX74210.1"/>
    </source>
</evidence>
<protein>
    <submittedName>
        <fullName evidence="2">Uncharacterized protein</fullName>
    </submittedName>
</protein>
<dbReference type="Proteomes" id="UP000078237">
    <property type="component" value="Unassembled WGS sequence"/>
</dbReference>
<organism evidence="2 3">
    <name type="scientific">Madurella mycetomatis</name>
    <dbReference type="NCBI Taxonomy" id="100816"/>
    <lineage>
        <taxon>Eukaryota</taxon>
        <taxon>Fungi</taxon>
        <taxon>Dikarya</taxon>
        <taxon>Ascomycota</taxon>
        <taxon>Pezizomycotina</taxon>
        <taxon>Sordariomycetes</taxon>
        <taxon>Sordariomycetidae</taxon>
        <taxon>Sordariales</taxon>
        <taxon>Sordariales incertae sedis</taxon>
        <taxon>Madurella</taxon>
    </lineage>
</organism>
<feature type="region of interest" description="Disordered" evidence="1">
    <location>
        <begin position="1"/>
        <end position="25"/>
    </location>
</feature>
<accession>A0A175VT57</accession>
<name>A0A175VT57_9PEZI</name>
<evidence type="ECO:0000256" key="1">
    <source>
        <dbReference type="SAM" id="MobiDB-lite"/>
    </source>
</evidence>
<gene>
    <name evidence="2" type="ORF">MMYC01_208980</name>
</gene>
<dbReference type="STRING" id="100816.A0A175VT57"/>
<reference evidence="2 3" key="1">
    <citation type="journal article" date="2016" name="Genome Announc.">
        <title>Genome Sequence of Madurella mycetomatis mm55, Isolated from a Human Mycetoma Case in Sudan.</title>
        <authorList>
            <person name="Smit S."/>
            <person name="Derks M.F."/>
            <person name="Bervoets S."/>
            <person name="Fahal A."/>
            <person name="van Leeuwen W."/>
            <person name="van Belkum A."/>
            <person name="van de Sande W.W."/>
        </authorList>
    </citation>
    <scope>NUCLEOTIDE SEQUENCE [LARGE SCALE GENOMIC DNA]</scope>
    <source>
        <strain evidence="3">mm55</strain>
    </source>
</reference>
<feature type="region of interest" description="Disordered" evidence="1">
    <location>
        <begin position="625"/>
        <end position="675"/>
    </location>
</feature>
<proteinExistence type="predicted"/>
<dbReference type="AlphaFoldDB" id="A0A175VT57"/>
<feature type="region of interest" description="Disordered" evidence="1">
    <location>
        <begin position="696"/>
        <end position="717"/>
    </location>
</feature>
<feature type="compositionally biased region" description="Basic and acidic residues" evidence="1">
    <location>
        <begin position="707"/>
        <end position="717"/>
    </location>
</feature>
<comment type="caution">
    <text evidence="2">The sequence shown here is derived from an EMBL/GenBank/DDBJ whole genome shotgun (WGS) entry which is preliminary data.</text>
</comment>
<keyword evidence="3" id="KW-1185">Reference proteome</keyword>
<sequence length="717" mass="79597">MVDSGDEGIGAGRSAAKQPESRRVRHYPLDIPHAPFHRYEHRRLSARDIAVHRLMADFMNHTRVPGVFMDSPITPDRHKAFADPCRDLVVLESALFTTADEDTHVRLKVGQDERTQSTIVQGLPSNRECTMGECLLDMAMRHYLESDDAAMRIWMSRTGLMRTPEGPLPPCVNAKATDARRTRREKQVFSRTDLEAKRDKEGKHLADMQRVHWRGLQSAAGLQDELSLYDGGASLPVLRQRMDRDASGTYGARRRPSSLHWALDTRPVMIASVPARPDTNIRFKLRPSWRIAASHPPHPRWLWHAALDVSLSTGRGRNRDSIWATERDAGVPNGKLSVGSVHGGRNGRVRRRCTSEPPPKSFWSALLPVCNDHPLFSKLQVTFPRMTVSELDRRSRRRSLSRTRIEEMFDWNIDVGAMLDASKAQPPAVTPAQTKDNPHPKPPISCSNCASTEHRTSACTAPCGHCGAPNMKSFTEDVAMELYNGPLAPGVHQSPHMASQCPVAAQNRCKCVPFPTFHTAARCGIPCRRDCGGGPTRPGSFQHRNAMTCRARCCMCGLRGSHSGRECRLRRCRCGGTHLGQDCSWHPTCRVPGCDRFLCGLHCRECGSTERPFAGWRCARCVGSDEPPEGKHSGRKLRRRGKKKGDTAGEGDEGRVHSRERDAEKAADGVATPPAVTALTATVIPPAAVLPLATVNERQHRSIIGDPRQRDPVRANR</sequence>
<feature type="compositionally biased region" description="Basic residues" evidence="1">
    <location>
        <begin position="633"/>
        <end position="643"/>
    </location>
</feature>
<dbReference type="OrthoDB" id="5192057at2759"/>
<dbReference type="EMBL" id="LCTW02000375">
    <property type="protein sequence ID" value="KXX74210.1"/>
    <property type="molecule type" value="Genomic_DNA"/>
</dbReference>
<dbReference type="VEuPathDB" id="FungiDB:MMYC01_208980"/>
<evidence type="ECO:0000313" key="3">
    <source>
        <dbReference type="Proteomes" id="UP000078237"/>
    </source>
</evidence>
<feature type="compositionally biased region" description="Basic and acidic residues" evidence="1">
    <location>
        <begin position="644"/>
        <end position="667"/>
    </location>
</feature>